<dbReference type="PANTHER" id="PTHR43364:SF4">
    <property type="entry name" value="NAD(P)-LINKED OXIDOREDUCTASE SUPERFAMILY PROTEIN"/>
    <property type="match status" value="1"/>
</dbReference>
<dbReference type="PANTHER" id="PTHR43364">
    <property type="entry name" value="NADH-SPECIFIC METHYLGLYOXAL REDUCTASE-RELATED"/>
    <property type="match status" value="1"/>
</dbReference>
<dbReference type="EMBL" id="CP009288">
    <property type="protein sequence ID" value="AIQ12260.1"/>
    <property type="molecule type" value="Genomic_DNA"/>
</dbReference>
<dbReference type="InterPro" id="IPR036812">
    <property type="entry name" value="NAD(P)_OxRdtase_dom_sf"/>
</dbReference>
<name>A0A089HNG6_PAEDU</name>
<dbReference type="Gene3D" id="3.20.20.100">
    <property type="entry name" value="NADP-dependent oxidoreductase domain"/>
    <property type="match status" value="1"/>
</dbReference>
<keyword evidence="1" id="KW-0560">Oxidoreductase</keyword>
<evidence type="ECO:0000259" key="2">
    <source>
        <dbReference type="Pfam" id="PF00248"/>
    </source>
</evidence>
<dbReference type="GO" id="GO:0016491">
    <property type="term" value="F:oxidoreductase activity"/>
    <property type="evidence" value="ECO:0007669"/>
    <property type="project" value="UniProtKB-KW"/>
</dbReference>
<dbReference type="FunFam" id="3.20.20.100:FF:000004">
    <property type="entry name" value="Oxidoreductase, aldo/keto reductase"/>
    <property type="match status" value="1"/>
</dbReference>
<keyword evidence="4" id="KW-1185">Reference proteome</keyword>
<evidence type="ECO:0000313" key="4">
    <source>
        <dbReference type="Proteomes" id="UP000029409"/>
    </source>
</evidence>
<evidence type="ECO:0000256" key="1">
    <source>
        <dbReference type="ARBA" id="ARBA00023002"/>
    </source>
</evidence>
<dbReference type="OrthoDB" id="9773828at2"/>
<dbReference type="eggNOG" id="COG0667">
    <property type="taxonomic scope" value="Bacteria"/>
</dbReference>
<dbReference type="KEGG" id="pdu:PDUR_10260"/>
<gene>
    <name evidence="3" type="ORF">PDUR_10260</name>
</gene>
<dbReference type="PRINTS" id="PR00069">
    <property type="entry name" value="ALDKETRDTASE"/>
</dbReference>
<sequence>MEYRNLGRTGMKVSNFTLGTGAFGSWGNTNEEECIQIVDAAIANGINFIDTADVYAAGGSEEIVGKALKGRRNEVVLATKVGMPMGKGLNQSGSSRLWIRQEVENSLRRLQTDHIDLYQLHRPDPQTDIEETLGVLTDLVQEGKIRYIGSSTFQAWQIAEAQGVSERRNLARFASEQPPYSILNRSIELDVLEVARKYGMGVLVWSPLSGGLLTGKYAKGQAASSDSRAARFQGSVLGNIVDPTREENRVKFEIINELQGLAAEAGIALPHMAVAFTQAHPSITSTIIGPRTLEQLQGSLAGVDVRLSSDLLDAIDTIVAPGKTLDDLERGWIPNWMDAASRRRA</sequence>
<protein>
    <submittedName>
        <fullName evidence="3">Aldo/keto reductase</fullName>
    </submittedName>
</protein>
<organism evidence="3 4">
    <name type="scientific">Paenibacillus durus</name>
    <name type="common">Paenibacillus azotofixans</name>
    <dbReference type="NCBI Taxonomy" id="44251"/>
    <lineage>
        <taxon>Bacteria</taxon>
        <taxon>Bacillati</taxon>
        <taxon>Bacillota</taxon>
        <taxon>Bacilli</taxon>
        <taxon>Bacillales</taxon>
        <taxon>Paenibacillaceae</taxon>
        <taxon>Paenibacillus</taxon>
    </lineage>
</organism>
<evidence type="ECO:0000313" key="3">
    <source>
        <dbReference type="EMBL" id="AIQ12260.1"/>
    </source>
</evidence>
<dbReference type="InterPro" id="IPR050523">
    <property type="entry name" value="AKR_Detox_Biosynth"/>
</dbReference>
<feature type="domain" description="NADP-dependent oxidoreductase" evidence="2">
    <location>
        <begin position="17"/>
        <end position="318"/>
    </location>
</feature>
<reference evidence="3 4" key="1">
    <citation type="submission" date="2014-08" db="EMBL/GenBank/DDBJ databases">
        <title>Comparative genomics of the Paenibacillus odorifer group.</title>
        <authorList>
            <person name="den Bakker H.C."/>
            <person name="Tsai Y.-C."/>
            <person name="Martin N."/>
            <person name="Korlach J."/>
            <person name="Wiedmann M."/>
        </authorList>
    </citation>
    <scope>NUCLEOTIDE SEQUENCE [LARGE SCALE GENOMIC DNA]</scope>
    <source>
        <strain evidence="3 4">DSM 1735</strain>
    </source>
</reference>
<dbReference type="GO" id="GO:0005829">
    <property type="term" value="C:cytosol"/>
    <property type="evidence" value="ECO:0007669"/>
    <property type="project" value="TreeGrafter"/>
</dbReference>
<accession>A0A089HNG6</accession>
<dbReference type="Proteomes" id="UP000029409">
    <property type="component" value="Chromosome"/>
</dbReference>
<proteinExistence type="predicted"/>
<dbReference type="RefSeq" id="WP_042206122.1">
    <property type="nucleotide sequence ID" value="NZ_CP009288.1"/>
</dbReference>
<dbReference type="InterPro" id="IPR020471">
    <property type="entry name" value="AKR"/>
</dbReference>
<dbReference type="CDD" id="cd19087">
    <property type="entry name" value="AKR_AKR12A1_B1_C1"/>
    <property type="match status" value="1"/>
</dbReference>
<dbReference type="AlphaFoldDB" id="A0A089HNG6"/>
<dbReference type="Pfam" id="PF00248">
    <property type="entry name" value="Aldo_ket_red"/>
    <property type="match status" value="1"/>
</dbReference>
<dbReference type="InterPro" id="IPR023210">
    <property type="entry name" value="NADP_OxRdtase_dom"/>
</dbReference>
<dbReference type="SUPFAM" id="SSF51430">
    <property type="entry name" value="NAD(P)-linked oxidoreductase"/>
    <property type="match status" value="1"/>
</dbReference>